<organism evidence="1 2">
    <name type="scientific">Pseudomonas mandelii</name>
    <dbReference type="NCBI Taxonomy" id="75612"/>
    <lineage>
        <taxon>Bacteria</taxon>
        <taxon>Pseudomonadati</taxon>
        <taxon>Pseudomonadota</taxon>
        <taxon>Gammaproteobacteria</taxon>
        <taxon>Pseudomonadales</taxon>
        <taxon>Pseudomonadaceae</taxon>
        <taxon>Pseudomonas</taxon>
    </lineage>
</organism>
<dbReference type="RefSeq" id="WP_140675604.1">
    <property type="nucleotide sequence ID" value="NZ_RCZA01000001.1"/>
</dbReference>
<dbReference type="Proteomes" id="UP000320914">
    <property type="component" value="Unassembled WGS sequence"/>
</dbReference>
<comment type="caution">
    <text evidence="1">The sequence shown here is derived from an EMBL/GenBank/DDBJ whole genome shotgun (WGS) entry which is preliminary data.</text>
</comment>
<name>A0A502IPV5_9PSED</name>
<evidence type="ECO:0000313" key="2">
    <source>
        <dbReference type="Proteomes" id="UP000320914"/>
    </source>
</evidence>
<accession>A0A502IPV5</accession>
<sequence>MRTAIGKRVFILLMVVALPLLVLLGLKVQSSWTAKPLRTDWNDSGECYIATYAPDYKVLGVVAGRIFKYFSSPYFYRVYTKNDELLETSEWNLWMREGNAGVAPEFRGEMIVYPGSEGWESWIIPECR</sequence>
<dbReference type="EMBL" id="RCZA01000001">
    <property type="protein sequence ID" value="TPG87466.1"/>
    <property type="molecule type" value="Genomic_DNA"/>
</dbReference>
<dbReference type="AlphaFoldDB" id="A0A502IPV5"/>
<evidence type="ECO:0000313" key="1">
    <source>
        <dbReference type="EMBL" id="TPG87466.1"/>
    </source>
</evidence>
<reference evidence="1 2" key="1">
    <citation type="journal article" date="2019" name="Environ. Microbiol.">
        <title>Species interactions and distinct microbial communities in high Arctic permafrost affected cryosols are associated with the CH4 and CO2 gas fluxes.</title>
        <authorList>
            <person name="Altshuler I."/>
            <person name="Hamel J."/>
            <person name="Turney S."/>
            <person name="Magnuson E."/>
            <person name="Levesque R."/>
            <person name="Greer C."/>
            <person name="Whyte L.G."/>
        </authorList>
    </citation>
    <scope>NUCLEOTIDE SEQUENCE [LARGE SCALE GENOMIC DNA]</scope>
    <source>
        <strain evidence="1 2">OWC5</strain>
    </source>
</reference>
<protein>
    <submittedName>
        <fullName evidence="1">Uncharacterized protein</fullName>
    </submittedName>
</protein>
<gene>
    <name evidence="1" type="ORF">EAH74_02575</name>
</gene>
<proteinExistence type="predicted"/>